<evidence type="ECO:0000256" key="9">
    <source>
        <dbReference type="ARBA" id="ARBA00030268"/>
    </source>
</evidence>
<evidence type="ECO:0000256" key="13">
    <source>
        <dbReference type="SAM" id="MobiDB-lite"/>
    </source>
</evidence>
<dbReference type="Proteomes" id="UP001219355">
    <property type="component" value="Chromosome 5"/>
</dbReference>
<dbReference type="PANTHER" id="PTHR43766:SF1">
    <property type="entry name" value="TRYPTOPHAN--TRNA LIGASE, MITOCHONDRIAL"/>
    <property type="match status" value="1"/>
</dbReference>
<organism evidence="14 15">
    <name type="scientific">Emydomyces testavorans</name>
    <dbReference type="NCBI Taxonomy" id="2070801"/>
    <lineage>
        <taxon>Eukaryota</taxon>
        <taxon>Fungi</taxon>
        <taxon>Dikarya</taxon>
        <taxon>Ascomycota</taxon>
        <taxon>Pezizomycotina</taxon>
        <taxon>Eurotiomycetes</taxon>
        <taxon>Eurotiomycetidae</taxon>
        <taxon>Onygenales</taxon>
        <taxon>Nannizziopsiaceae</taxon>
        <taxon>Emydomyces</taxon>
    </lineage>
</organism>
<dbReference type="InterPro" id="IPR002305">
    <property type="entry name" value="aa-tRNA-synth_Ic"/>
</dbReference>
<dbReference type="GO" id="GO:0005524">
    <property type="term" value="F:ATP binding"/>
    <property type="evidence" value="ECO:0007669"/>
    <property type="project" value="UniProtKB-KW"/>
</dbReference>
<evidence type="ECO:0000256" key="5">
    <source>
        <dbReference type="ARBA" id="ARBA00022741"/>
    </source>
</evidence>
<evidence type="ECO:0000313" key="15">
    <source>
        <dbReference type="Proteomes" id="UP001219355"/>
    </source>
</evidence>
<evidence type="ECO:0000256" key="3">
    <source>
        <dbReference type="ARBA" id="ARBA00013161"/>
    </source>
</evidence>
<evidence type="ECO:0000256" key="11">
    <source>
        <dbReference type="ARBA" id="ARBA00069760"/>
    </source>
</evidence>
<evidence type="ECO:0000256" key="7">
    <source>
        <dbReference type="ARBA" id="ARBA00022917"/>
    </source>
</evidence>
<keyword evidence="6 12" id="KW-0067">ATP-binding</keyword>
<feature type="compositionally biased region" description="Low complexity" evidence="13">
    <location>
        <begin position="36"/>
        <end position="53"/>
    </location>
</feature>
<proteinExistence type="inferred from homology"/>
<dbReference type="EMBL" id="CP120631">
    <property type="protein sequence ID" value="WEW61856.1"/>
    <property type="molecule type" value="Genomic_DNA"/>
</dbReference>
<evidence type="ECO:0000256" key="4">
    <source>
        <dbReference type="ARBA" id="ARBA00022598"/>
    </source>
</evidence>
<evidence type="ECO:0000256" key="10">
    <source>
        <dbReference type="ARBA" id="ARBA00049929"/>
    </source>
</evidence>
<accession>A0AAF0IML1</accession>
<dbReference type="InterPro" id="IPR024109">
    <property type="entry name" value="Trp-tRNA-ligase_bac-type"/>
</dbReference>
<dbReference type="NCBIfam" id="TIGR00233">
    <property type="entry name" value="trpS"/>
    <property type="match status" value="1"/>
</dbReference>
<dbReference type="EC" id="6.1.1.2" evidence="3"/>
<dbReference type="FunFam" id="3.40.50.620:FF:000082">
    <property type="entry name" value="MSW1p Mitochondrial tryptophanyl-tRNA synthetase"/>
    <property type="match status" value="1"/>
</dbReference>
<dbReference type="PANTHER" id="PTHR43766">
    <property type="entry name" value="TRYPTOPHAN--TRNA LIGASE, MITOCHONDRIAL"/>
    <property type="match status" value="1"/>
</dbReference>
<dbReference type="InterPro" id="IPR002306">
    <property type="entry name" value="Trp-tRNA-ligase"/>
</dbReference>
<comment type="subcellular location">
    <subcellularLocation>
        <location evidence="1">Mitochondrion matrix</location>
    </subcellularLocation>
</comment>
<evidence type="ECO:0000256" key="12">
    <source>
        <dbReference type="RuleBase" id="RU363036"/>
    </source>
</evidence>
<evidence type="ECO:0000256" key="2">
    <source>
        <dbReference type="ARBA" id="ARBA00005594"/>
    </source>
</evidence>
<dbReference type="AlphaFoldDB" id="A0AAF0IML1"/>
<gene>
    <name evidence="14" type="primary">MSW1</name>
    <name evidence="14" type="ORF">PRK78_007353</name>
</gene>
<dbReference type="Gene3D" id="3.40.50.620">
    <property type="entry name" value="HUPs"/>
    <property type="match status" value="1"/>
</dbReference>
<dbReference type="CDD" id="cd00806">
    <property type="entry name" value="TrpRS_core"/>
    <property type="match status" value="1"/>
</dbReference>
<sequence>MSIPPRYLRARTRWPPTPYACAPQHFPTHYQWHQRSPITTTSSTPPGASPSSPRVIFSGIQPTGIPHLGNYLGALRQWVKLQDEAGPREELIYSIVDLHALTLPQDPVVLREWRRQAFAILLAVGLRAERAVLFFQSAVPAHAELMWILSTVSSMGYLSRMTQWKSKLQLPETSTLEDSGARAKLRLGLFSYPVLQAADILVHSATHVPVGEDQRQHLEFAREVANSFNHVYGPVLTSPDTLVSPAKRIMSLKSPDQKMSKSHTDPNSRILLTDAPDTIHKKIKVALTDSQPGITYEPAKRPGVSNLLEILSEFDESCSLSPAELAREHENSSLRALKEHVAEKVAEHLAPIRERYAELMMDGRGKEYLENVAEEGAQKAAKNAERTMRRVKDAVGF</sequence>
<dbReference type="GO" id="GO:0004830">
    <property type="term" value="F:tryptophan-tRNA ligase activity"/>
    <property type="evidence" value="ECO:0007669"/>
    <property type="project" value="UniProtKB-EC"/>
</dbReference>
<dbReference type="InterPro" id="IPR014729">
    <property type="entry name" value="Rossmann-like_a/b/a_fold"/>
</dbReference>
<keyword evidence="7 12" id="KW-0648">Protein biosynthesis</keyword>
<comment type="catalytic activity">
    <reaction evidence="10">
        <text>tRNA(Trp) + L-tryptophan + ATP = L-tryptophyl-tRNA(Trp) + AMP + diphosphate + H(+)</text>
        <dbReference type="Rhea" id="RHEA:24080"/>
        <dbReference type="Rhea" id="RHEA-COMP:9671"/>
        <dbReference type="Rhea" id="RHEA-COMP:9705"/>
        <dbReference type="ChEBI" id="CHEBI:15378"/>
        <dbReference type="ChEBI" id="CHEBI:30616"/>
        <dbReference type="ChEBI" id="CHEBI:33019"/>
        <dbReference type="ChEBI" id="CHEBI:57912"/>
        <dbReference type="ChEBI" id="CHEBI:78442"/>
        <dbReference type="ChEBI" id="CHEBI:78535"/>
        <dbReference type="ChEBI" id="CHEBI:456215"/>
        <dbReference type="EC" id="6.1.1.2"/>
    </reaction>
</comment>
<dbReference type="HAMAP" id="MF_00140_B">
    <property type="entry name" value="Trp_tRNA_synth_B"/>
    <property type="match status" value="1"/>
</dbReference>
<dbReference type="InterPro" id="IPR001412">
    <property type="entry name" value="aa-tRNA-synth_I_CS"/>
</dbReference>
<dbReference type="GO" id="GO:0005759">
    <property type="term" value="C:mitochondrial matrix"/>
    <property type="evidence" value="ECO:0007669"/>
    <property type="project" value="UniProtKB-SubCell"/>
</dbReference>
<evidence type="ECO:0000313" key="14">
    <source>
        <dbReference type="EMBL" id="WEW61856.1"/>
    </source>
</evidence>
<name>A0AAF0IML1_9EURO</name>
<dbReference type="PRINTS" id="PR01039">
    <property type="entry name" value="TRNASYNTHTRP"/>
</dbReference>
<feature type="region of interest" description="Disordered" evidence="13">
    <location>
        <begin position="34"/>
        <end position="53"/>
    </location>
</feature>
<keyword evidence="15" id="KW-1185">Reference proteome</keyword>
<keyword evidence="4 12" id="KW-0436">Ligase</keyword>
<dbReference type="InterPro" id="IPR050203">
    <property type="entry name" value="Trp-tRNA_synthetase"/>
</dbReference>
<dbReference type="PROSITE" id="PS00178">
    <property type="entry name" value="AA_TRNA_LIGASE_I"/>
    <property type="match status" value="1"/>
</dbReference>
<protein>
    <recommendedName>
        <fullName evidence="11">Tryptophan--tRNA ligase, mitochondrial</fullName>
        <ecNumber evidence="3">6.1.1.2</ecNumber>
    </recommendedName>
    <alternativeName>
        <fullName evidence="9">Tryptophanyl-tRNA synthetase</fullName>
    </alternativeName>
</protein>
<evidence type="ECO:0000256" key="6">
    <source>
        <dbReference type="ARBA" id="ARBA00022840"/>
    </source>
</evidence>
<dbReference type="Gene3D" id="1.10.240.10">
    <property type="entry name" value="Tyrosyl-Transfer RNA Synthetase"/>
    <property type="match status" value="1"/>
</dbReference>
<evidence type="ECO:0000256" key="1">
    <source>
        <dbReference type="ARBA" id="ARBA00004305"/>
    </source>
</evidence>
<keyword evidence="8 12" id="KW-0030">Aminoacyl-tRNA synthetase</keyword>
<reference evidence="14" key="1">
    <citation type="submission" date="2023-03" db="EMBL/GenBank/DDBJ databases">
        <title>Emydomyces testavorans Genome Sequence.</title>
        <authorList>
            <person name="Hoyer L."/>
        </authorList>
    </citation>
    <scope>NUCLEOTIDE SEQUENCE</scope>
    <source>
        <strain evidence="14">16-2883</strain>
    </source>
</reference>
<keyword evidence="5 12" id="KW-0547">Nucleotide-binding</keyword>
<dbReference type="GO" id="GO:0070183">
    <property type="term" value="P:mitochondrial tryptophanyl-tRNA aminoacylation"/>
    <property type="evidence" value="ECO:0007669"/>
    <property type="project" value="TreeGrafter"/>
</dbReference>
<dbReference type="SUPFAM" id="SSF52374">
    <property type="entry name" value="Nucleotidylyl transferase"/>
    <property type="match status" value="1"/>
</dbReference>
<dbReference type="Pfam" id="PF00579">
    <property type="entry name" value="tRNA-synt_1b"/>
    <property type="match status" value="1"/>
</dbReference>
<dbReference type="FunFam" id="1.10.240.10:FF:000002">
    <property type="entry name" value="Tryptophan--tRNA ligase"/>
    <property type="match status" value="1"/>
</dbReference>
<evidence type="ECO:0000256" key="8">
    <source>
        <dbReference type="ARBA" id="ARBA00023146"/>
    </source>
</evidence>
<comment type="similarity">
    <text evidence="2 12">Belongs to the class-I aminoacyl-tRNA synthetase family.</text>
</comment>